<evidence type="ECO:0000313" key="2">
    <source>
        <dbReference type="EMBL" id="CAH1105893.1"/>
    </source>
</evidence>
<dbReference type="EMBL" id="OV651814">
    <property type="protein sequence ID" value="CAH1105893.1"/>
    <property type="molecule type" value="Genomic_DNA"/>
</dbReference>
<evidence type="ECO:0000256" key="1">
    <source>
        <dbReference type="SAM" id="MobiDB-lite"/>
    </source>
</evidence>
<evidence type="ECO:0000313" key="3">
    <source>
        <dbReference type="Proteomes" id="UP001153636"/>
    </source>
</evidence>
<gene>
    <name evidence="2" type="ORF">PSYICH_LOCUS7407</name>
</gene>
<feature type="region of interest" description="Disordered" evidence="1">
    <location>
        <begin position="171"/>
        <end position="194"/>
    </location>
</feature>
<name>A0A9P0CST7_9CUCU</name>
<sequence>MVQDYEEFFKEWYHLILNEKDFNFLACAPNIEWYSICRCHLIADDGSTAHEHLHALIHFTNGFTMLVYKKMLQRTGTRLHSKTTFKKIICLDHAVGILRYITCADEQKQLRRDGDGLRGTPHSHYDRRVFKQNWLHSRGKQCCLVRTEISELASEGVEDLEKYTSEHELHDKSTCRSDRGAEGIRRSEEANEKRRQFYKTERGMEIRNNYKEKQIKKKKLITSLLKMGLNKKAELQSEAILKLIDSVFDWSHSVHTRKVRVFVDQHWFNLVTSYKLNSTENAVDHQCVVLYLTVVI</sequence>
<protein>
    <recommendedName>
        <fullName evidence="4">Replication protein</fullName>
    </recommendedName>
</protein>
<reference evidence="2" key="1">
    <citation type="submission" date="2022-01" db="EMBL/GenBank/DDBJ databases">
        <authorList>
            <person name="King R."/>
        </authorList>
    </citation>
    <scope>NUCLEOTIDE SEQUENCE</scope>
</reference>
<proteinExistence type="predicted"/>
<evidence type="ECO:0008006" key="4">
    <source>
        <dbReference type="Google" id="ProtNLM"/>
    </source>
</evidence>
<dbReference type="Proteomes" id="UP001153636">
    <property type="component" value="Chromosome 2"/>
</dbReference>
<keyword evidence="3" id="KW-1185">Reference proteome</keyword>
<accession>A0A9P0CST7</accession>
<dbReference type="AlphaFoldDB" id="A0A9P0CST7"/>
<organism evidence="2 3">
    <name type="scientific">Psylliodes chrysocephalus</name>
    <dbReference type="NCBI Taxonomy" id="3402493"/>
    <lineage>
        <taxon>Eukaryota</taxon>
        <taxon>Metazoa</taxon>
        <taxon>Ecdysozoa</taxon>
        <taxon>Arthropoda</taxon>
        <taxon>Hexapoda</taxon>
        <taxon>Insecta</taxon>
        <taxon>Pterygota</taxon>
        <taxon>Neoptera</taxon>
        <taxon>Endopterygota</taxon>
        <taxon>Coleoptera</taxon>
        <taxon>Polyphaga</taxon>
        <taxon>Cucujiformia</taxon>
        <taxon>Chrysomeloidea</taxon>
        <taxon>Chrysomelidae</taxon>
        <taxon>Galerucinae</taxon>
        <taxon>Alticini</taxon>
        <taxon>Psylliodes</taxon>
    </lineage>
</organism>